<protein>
    <submittedName>
        <fullName evidence="1">Uncharacterized protein</fullName>
    </submittedName>
</protein>
<evidence type="ECO:0000313" key="1">
    <source>
        <dbReference type="EMBL" id="QBE67183.1"/>
    </source>
</evidence>
<dbReference type="OrthoDB" id="6864769at2"/>
<dbReference type="KEGG" id="plue:EWM63_09430"/>
<dbReference type="EMBL" id="CP035913">
    <property type="protein sequence ID" value="QBE67183.1"/>
    <property type="molecule type" value="Genomic_DNA"/>
</dbReference>
<gene>
    <name evidence="1" type="ORF">EWM63_09430</name>
</gene>
<dbReference type="Proteomes" id="UP000290637">
    <property type="component" value="Chromosome"/>
</dbReference>
<dbReference type="AlphaFoldDB" id="A0A4V0Z4J7"/>
<keyword evidence="2" id="KW-1185">Reference proteome</keyword>
<evidence type="ECO:0000313" key="2">
    <source>
        <dbReference type="Proteomes" id="UP000290637"/>
    </source>
</evidence>
<reference evidence="1 2" key="1">
    <citation type="submission" date="2019-02" db="EMBL/GenBank/DDBJ databases">
        <title>Draft Genome Sequences of Six Type Strains of the Genus Massilia.</title>
        <authorList>
            <person name="Miess H."/>
            <person name="Frediansyhah A."/>
            <person name="Gross H."/>
        </authorList>
    </citation>
    <scope>NUCLEOTIDE SEQUENCE [LARGE SCALE GENOMIC DNA]</scope>
    <source>
        <strain evidence="1 2">DSM 17473</strain>
    </source>
</reference>
<organism evidence="1 2">
    <name type="scientific">Pseudoduganella lutea</name>
    <dbReference type="NCBI Taxonomy" id="321985"/>
    <lineage>
        <taxon>Bacteria</taxon>
        <taxon>Pseudomonadati</taxon>
        <taxon>Pseudomonadota</taxon>
        <taxon>Betaproteobacteria</taxon>
        <taxon>Burkholderiales</taxon>
        <taxon>Oxalobacteraceae</taxon>
        <taxon>Telluria group</taxon>
        <taxon>Pseudoduganella</taxon>
    </lineage>
</organism>
<sequence>MTALPAVDTQFPGAGCLLCMAAASVANSSLTSYTKTLQTEDLGKVHLEVAEALRKKGASVKMIDNIDFSKLPDNNNTKPNFARKDFTGLKAQYNVDKLMVISVTMVGIERSYASYVPTSDPKARVAGVSYIVNLNDNSLEWYLPLDVSKASDGKWDEPPKFPGLTNAYFQSLELAKDRIVKPLAQ</sequence>
<name>A0A4V0Z4J7_9BURK</name>
<accession>A0A4V0Z4J7</accession>
<proteinExistence type="predicted"/>